<evidence type="ECO:0000313" key="6">
    <source>
        <dbReference type="EMBL" id="KAK4536884.1"/>
    </source>
</evidence>
<keyword evidence="7" id="KW-1185">Reference proteome</keyword>
<dbReference type="Gene3D" id="1.10.8.260">
    <property type="entry name" value="HI0933 insert domain-like"/>
    <property type="match status" value="1"/>
</dbReference>
<evidence type="ECO:0000256" key="1">
    <source>
        <dbReference type="ARBA" id="ARBA00001974"/>
    </source>
</evidence>
<comment type="caution">
    <text evidence="6">The sequence shown here is derived from an EMBL/GenBank/DDBJ whole genome shotgun (WGS) entry which is preliminary data.</text>
</comment>
<gene>
    <name evidence="6" type="ORF">CDCA_CDCA10G2909</name>
</gene>
<dbReference type="PRINTS" id="PR00368">
    <property type="entry name" value="FADPNR"/>
</dbReference>
<feature type="domain" description="RsdA/BaiN/AoA(So)-like insert" evidence="5">
    <location>
        <begin position="197"/>
        <end position="376"/>
    </location>
</feature>
<dbReference type="InterPro" id="IPR004792">
    <property type="entry name" value="BaiN-like"/>
</dbReference>
<evidence type="ECO:0000256" key="2">
    <source>
        <dbReference type="ARBA" id="ARBA00022630"/>
    </source>
</evidence>
<dbReference type="InterPro" id="IPR036188">
    <property type="entry name" value="FAD/NAD-bd_sf"/>
</dbReference>
<sequence>MFYDVVIVGGGAAGFFAAIACAERARSLSLRAPHIVILDAGTRVLDKVRISGGGRCNVTHALFEPRAFASHYPRGSRELLGPLSTFGPRQTVEWFERRGVALKTEADGRVFPVSDSSETVIDALVRAAVQEHRVEVKTRARVAYLNRQLGDERSAFHVGASADDALTADRVLLATGASRTAWQWAAQLGDHHIVPPVPSLFSFVLDAEWKQCFAALAGVSVPAVELHVAVAGTPDERAPRGKQRRRPLRQRGPLLFTHNGISGPAVLALSAFGAREFAACNYRFAVQVNWVPDEPQVLEALEQARTGADRRKLVSAHNLFGLPRRLWRCLVVECAHLDASLRYADLSHAAATALAAALTGLRVQVHGRSPFKEEFVTAGGIDLADVNMSTCESRRVRGLHFAGEVLNVDGVTGGFNLQNAWTTGYCAGVAMAQPRVPVAETAPSP</sequence>
<dbReference type="Gene3D" id="3.50.50.60">
    <property type="entry name" value="FAD/NAD(P)-binding domain"/>
    <property type="match status" value="1"/>
</dbReference>
<keyword evidence="3" id="KW-0274">FAD</keyword>
<dbReference type="PANTHER" id="PTHR42887:SF2">
    <property type="entry name" value="OS12G0638800 PROTEIN"/>
    <property type="match status" value="1"/>
</dbReference>
<proteinExistence type="predicted"/>
<dbReference type="NCBIfam" id="TIGR00275">
    <property type="entry name" value="aminoacetone oxidase family FAD-binding enzyme"/>
    <property type="match status" value="1"/>
</dbReference>
<dbReference type="InterPro" id="IPR055178">
    <property type="entry name" value="RsdA/BaiN/AoA(So)-like_dom"/>
</dbReference>
<evidence type="ECO:0000256" key="3">
    <source>
        <dbReference type="ARBA" id="ARBA00022827"/>
    </source>
</evidence>
<dbReference type="SUPFAM" id="SSF51905">
    <property type="entry name" value="FAD/NAD(P)-binding domain"/>
    <property type="match status" value="1"/>
</dbReference>
<dbReference type="Pfam" id="PF22780">
    <property type="entry name" value="HI0933_like_1st"/>
    <property type="match status" value="1"/>
</dbReference>
<dbReference type="SUPFAM" id="SSF160996">
    <property type="entry name" value="HI0933 insert domain-like"/>
    <property type="match status" value="1"/>
</dbReference>
<protein>
    <recommendedName>
        <fullName evidence="8">Aminoacetone oxidase family FAD-binding enzyme</fullName>
    </recommendedName>
</protein>
<reference evidence="6 7" key="1">
    <citation type="submission" date="2022-07" db="EMBL/GenBank/DDBJ databases">
        <title>Genome-wide signatures of adaptation to extreme environments.</title>
        <authorList>
            <person name="Cho C.H."/>
            <person name="Yoon H.S."/>
        </authorList>
    </citation>
    <scope>NUCLEOTIDE SEQUENCE [LARGE SCALE GENOMIC DNA]</scope>
    <source>
        <strain evidence="6 7">DBV 063 E5</strain>
    </source>
</reference>
<name>A0AAV9IXP7_CYACA</name>
<evidence type="ECO:0000313" key="7">
    <source>
        <dbReference type="Proteomes" id="UP001301350"/>
    </source>
</evidence>
<comment type="cofactor">
    <cofactor evidence="1">
        <name>FAD</name>
        <dbReference type="ChEBI" id="CHEBI:57692"/>
    </cofactor>
</comment>
<keyword evidence="2" id="KW-0285">Flavoprotein</keyword>
<dbReference type="InterPro" id="IPR023166">
    <property type="entry name" value="BaiN-like_dom_sf"/>
</dbReference>
<organism evidence="6 7">
    <name type="scientific">Cyanidium caldarium</name>
    <name type="common">Red alga</name>
    <dbReference type="NCBI Taxonomy" id="2771"/>
    <lineage>
        <taxon>Eukaryota</taxon>
        <taxon>Rhodophyta</taxon>
        <taxon>Bangiophyceae</taxon>
        <taxon>Cyanidiales</taxon>
        <taxon>Cyanidiaceae</taxon>
        <taxon>Cyanidium</taxon>
    </lineage>
</organism>
<dbReference type="Proteomes" id="UP001301350">
    <property type="component" value="Unassembled WGS sequence"/>
</dbReference>
<evidence type="ECO:0000259" key="4">
    <source>
        <dbReference type="Pfam" id="PF03486"/>
    </source>
</evidence>
<dbReference type="Gene3D" id="2.40.30.10">
    <property type="entry name" value="Translation factors"/>
    <property type="match status" value="1"/>
</dbReference>
<feature type="domain" description="RsdA/BaiN/AoA(So)-like Rossmann fold-like" evidence="4">
    <location>
        <begin position="4"/>
        <end position="429"/>
    </location>
</feature>
<dbReference type="AlphaFoldDB" id="A0AAV9IXP7"/>
<dbReference type="PANTHER" id="PTHR42887">
    <property type="entry name" value="OS12G0638800 PROTEIN"/>
    <property type="match status" value="1"/>
</dbReference>
<dbReference type="InterPro" id="IPR057661">
    <property type="entry name" value="RsdA/BaiN/AoA(So)_Rossmann"/>
</dbReference>
<dbReference type="EMBL" id="JANCYW010000010">
    <property type="protein sequence ID" value="KAK4536884.1"/>
    <property type="molecule type" value="Genomic_DNA"/>
</dbReference>
<dbReference type="Pfam" id="PF03486">
    <property type="entry name" value="HI0933_like"/>
    <property type="match status" value="1"/>
</dbReference>
<evidence type="ECO:0008006" key="8">
    <source>
        <dbReference type="Google" id="ProtNLM"/>
    </source>
</evidence>
<accession>A0AAV9IXP7</accession>
<evidence type="ECO:0000259" key="5">
    <source>
        <dbReference type="Pfam" id="PF22780"/>
    </source>
</evidence>